<feature type="region of interest" description="Disordered" evidence="5">
    <location>
        <begin position="944"/>
        <end position="1025"/>
    </location>
</feature>
<evidence type="ECO:0000256" key="4">
    <source>
        <dbReference type="ARBA" id="ARBA00023136"/>
    </source>
</evidence>
<dbReference type="Proteomes" id="UP000002668">
    <property type="component" value="Genome"/>
</dbReference>
<protein>
    <recommendedName>
        <fullName evidence="7">Ubiquitin-like domain-containing protein</fullName>
    </recommendedName>
</protein>
<dbReference type="InParanoid" id="M1ZMF5"/>
<dbReference type="InterPro" id="IPR039751">
    <property type="entry name" value="HERPUD1/2"/>
</dbReference>
<dbReference type="InterPro" id="IPR000626">
    <property type="entry name" value="Ubiquitin-like_dom"/>
</dbReference>
<feature type="compositionally biased region" description="Low complexity" evidence="5">
    <location>
        <begin position="270"/>
        <end position="295"/>
    </location>
</feature>
<feature type="region of interest" description="Disordered" evidence="5">
    <location>
        <begin position="750"/>
        <end position="791"/>
    </location>
</feature>
<evidence type="ECO:0000256" key="1">
    <source>
        <dbReference type="ARBA" id="ARBA00004370"/>
    </source>
</evidence>
<feature type="compositionally biased region" description="Basic and acidic residues" evidence="5">
    <location>
        <begin position="561"/>
        <end position="572"/>
    </location>
</feature>
<feature type="transmembrane region" description="Helical" evidence="6">
    <location>
        <begin position="798"/>
        <end position="819"/>
    </location>
</feature>
<dbReference type="PANTHER" id="PTHR12943:SF27">
    <property type="entry name" value="HOMOCYSTEINE-INDUCED ENDOPLASMIC RETICULUM PROTEIN, ISOFORM A"/>
    <property type="match status" value="1"/>
</dbReference>
<feature type="region of interest" description="Disordered" evidence="5">
    <location>
        <begin position="561"/>
        <end position="636"/>
    </location>
</feature>
<dbReference type="PANTHER" id="PTHR12943">
    <property type="entry name" value="HOMOCYSTEINE-RESPONSIVE ENDOPLASMIC RETICULUM-RESIDENT UNIQUITIN-LIKE DOMAIN HERPUD PROTEIN FAMILY MEMBER"/>
    <property type="match status" value="1"/>
</dbReference>
<dbReference type="SUPFAM" id="SSF54236">
    <property type="entry name" value="Ubiquitin-like"/>
    <property type="match status" value="1"/>
</dbReference>
<reference evidence="8 9" key="1">
    <citation type="journal article" date="2011" name="Nat. Commun.">
        <title>Effector diversification within compartments of the Leptosphaeria maculans genome affected by Repeat-Induced Point mutations.</title>
        <authorList>
            <person name="Rouxel T."/>
            <person name="Grandaubert J."/>
            <person name="Hane J.K."/>
            <person name="Hoede C."/>
            <person name="van de Wouw A.P."/>
            <person name="Couloux A."/>
            <person name="Dominguez V."/>
            <person name="Anthouard V."/>
            <person name="Bally P."/>
            <person name="Bourras S."/>
            <person name="Cozijnsen A.J."/>
            <person name="Ciuffetti L.M."/>
            <person name="Degrave A."/>
            <person name="Dilmaghani A."/>
            <person name="Duret L."/>
            <person name="Fudal I."/>
            <person name="Goodwin S.B."/>
            <person name="Gout L."/>
            <person name="Glaser N."/>
            <person name="Linglin J."/>
            <person name="Kema G.H.J."/>
            <person name="Lapalu N."/>
            <person name="Lawrence C.B."/>
            <person name="May K."/>
            <person name="Meyer M."/>
            <person name="Ollivier B."/>
            <person name="Poulain J."/>
            <person name="Schoch C.L."/>
            <person name="Simon A."/>
            <person name="Spatafora J.W."/>
            <person name="Stachowiak A."/>
            <person name="Turgeon B.G."/>
            <person name="Tyler B.M."/>
            <person name="Vincent D."/>
            <person name="Weissenbach J."/>
            <person name="Amselem J."/>
            <person name="Quesneville H."/>
            <person name="Oliver R.P."/>
            <person name="Wincker P."/>
            <person name="Balesdent M.-H."/>
            <person name="Howlett B.J."/>
        </authorList>
    </citation>
    <scope>NUCLEOTIDE SEQUENCE [LARGE SCALE GENOMIC DNA]</scope>
    <source>
        <strain evidence="9">JN3 / isolate v23.1.3 / race Av1-4-5-6-7-8</strain>
    </source>
</reference>
<dbReference type="OrthoDB" id="21589at2759"/>
<evidence type="ECO:0000259" key="7">
    <source>
        <dbReference type="PROSITE" id="PS50053"/>
    </source>
</evidence>
<evidence type="ECO:0000256" key="2">
    <source>
        <dbReference type="ARBA" id="ARBA00022692"/>
    </source>
</evidence>
<feature type="compositionally biased region" description="Basic residues" evidence="5">
    <location>
        <begin position="297"/>
        <end position="318"/>
    </location>
</feature>
<accession>M1ZMF5</accession>
<proteinExistence type="predicted"/>
<dbReference type="VEuPathDB" id="FungiDB:Lema_P125390.1"/>
<evidence type="ECO:0000256" key="5">
    <source>
        <dbReference type="SAM" id="MobiDB-lite"/>
    </source>
</evidence>
<evidence type="ECO:0000313" key="9">
    <source>
        <dbReference type="Proteomes" id="UP000002668"/>
    </source>
</evidence>
<feature type="compositionally biased region" description="Basic and acidic residues" evidence="5">
    <location>
        <begin position="945"/>
        <end position="986"/>
    </location>
</feature>
<evidence type="ECO:0000313" key="8">
    <source>
        <dbReference type="EMBL" id="CCT61133.1"/>
    </source>
</evidence>
<organism evidence="8 9">
    <name type="scientific">Leptosphaeria maculans (strain JN3 / isolate v23.1.3 / race Av1-4-5-6-7-8)</name>
    <name type="common">Blackleg fungus</name>
    <name type="synonym">Phoma lingam</name>
    <dbReference type="NCBI Taxonomy" id="985895"/>
    <lineage>
        <taxon>Eukaryota</taxon>
        <taxon>Fungi</taxon>
        <taxon>Dikarya</taxon>
        <taxon>Ascomycota</taxon>
        <taxon>Pezizomycotina</taxon>
        <taxon>Dothideomycetes</taxon>
        <taxon>Pleosporomycetidae</taxon>
        <taxon>Pleosporales</taxon>
        <taxon>Pleosporineae</taxon>
        <taxon>Leptosphaeriaceae</taxon>
        <taxon>Plenodomus</taxon>
        <taxon>Plenodomus lingam/Leptosphaeria maculans species complex</taxon>
    </lineage>
</organism>
<dbReference type="GO" id="GO:0016020">
    <property type="term" value="C:membrane"/>
    <property type="evidence" value="ECO:0007669"/>
    <property type="project" value="UniProtKB-SubCell"/>
</dbReference>
<dbReference type="AlphaFoldDB" id="M1ZMF5"/>
<keyword evidence="4 6" id="KW-0472">Membrane</keyword>
<feature type="compositionally biased region" description="Low complexity" evidence="5">
    <location>
        <begin position="573"/>
        <end position="618"/>
    </location>
</feature>
<gene>
    <name evidence="8" type="ORF">Lema_P125390.1</name>
</gene>
<feature type="compositionally biased region" description="Low complexity" evidence="5">
    <location>
        <begin position="248"/>
        <end position="260"/>
    </location>
</feature>
<dbReference type="GO" id="GO:0030968">
    <property type="term" value="P:endoplasmic reticulum unfolded protein response"/>
    <property type="evidence" value="ECO:0007669"/>
    <property type="project" value="TreeGrafter"/>
</dbReference>
<evidence type="ECO:0000256" key="6">
    <source>
        <dbReference type="SAM" id="Phobius"/>
    </source>
</evidence>
<dbReference type="Gene3D" id="3.10.20.90">
    <property type="entry name" value="Phosphatidylinositol 3-kinase Catalytic Subunit, Chain A, domain 1"/>
    <property type="match status" value="1"/>
</dbReference>
<name>M1ZMF5_LEPMJ</name>
<feature type="compositionally biased region" description="Low complexity" evidence="5">
    <location>
        <begin position="988"/>
        <end position="1004"/>
    </location>
</feature>
<comment type="subcellular location">
    <subcellularLocation>
        <location evidence="1">Membrane</location>
    </subcellularLocation>
</comment>
<dbReference type="PROSITE" id="PS50053">
    <property type="entry name" value="UBIQUITIN_2"/>
    <property type="match status" value="1"/>
</dbReference>
<feature type="compositionally biased region" description="Basic and acidic residues" evidence="5">
    <location>
        <begin position="1012"/>
        <end position="1025"/>
    </location>
</feature>
<feature type="transmembrane region" description="Helical" evidence="6">
    <location>
        <begin position="825"/>
        <end position="846"/>
    </location>
</feature>
<sequence length="1025" mass="110274">MIGVPKSFGWKHVFQELCVTCNTASINPPRQGGALSSRANKDTRPALYSQPQVRPRLTKRIKLPLANQDASRNQRACIIAVAVAICSRLLVLVLEATVNPRLLTRVIDGGRRLGQTLIRTKTQRIQLPTLAPPLLQPHGTGPTFTRLYSKTNMAEEQATFNLKVLSPSTELEGGVTFTALPTSTTVGQLRNRIQDAVPSKPSPDRMRLIYRGRVVADNSQTLEAVFGADNIRDNKDQSLHLVLPPNIPSGASPTPRSSTAPPNPFRATHAPTSTSPSQTNPPSSSAPPATEPNPSQLHHHNHPHIHSHIHDHHHHHNGHVPAAVNPLGVAIPASVQQQIAQALAQNGQPTTHPPTIQGPQPMIPVLTNPAATAHGPVPAALPGTPVGLAVLNAGPNNARVIRQEGVGPNGARWSVTINEMNMPAQGQNPRPGPFPHLQNLPGVALAVPPVATPSLAEIVERILPRLKLTLESSRQSMQNAKALHQTPRGPLASPPTSASPPSWRRAQIRSNLSTVQRNLDLVERELNIAVGHVPLFQRAANPDLMELRRSMYELRTQAEEMTRRLDQDEHDTPNTSANTGTSSSNTPAASTVNSSEPTAAQSTSTASPPTQSLPSQPQGQNTVSTTPADCPPELFLLSSPQGPAGVIFNHRDDPTTARIAPALPVQNTASTLPADCSPELFLLYSPQGPVGLIYDQRGTYTTAPLVPTLPFQTFTGQFAHNRQLITGLGQQIAHGNGSLFNHIATAPAATQTRQPMNDDQNPEPQNNNDQQIGQAQVPAQAQAQNGAVNPPAADEDRLANIGGHVWLILKLACFVYFFAGGGSGYYRPIVLGIIAAVVYIAQTGIFEDQFNALRRHFEALLPIGALAQRVAAPLAPNPPRHADGDEDRARNQVPLTPEQAAQRLLRQQREQQFGWAREGLRSVERAFALFVASLWPGVGEGMVHAQEERERLERVARREEEERRAEEERKAREDEEKRAAEGETKDQPATAAASAAGSATEAPGDAGIESSAKGKERAVDAEVSA</sequence>
<evidence type="ECO:0000256" key="3">
    <source>
        <dbReference type="ARBA" id="ARBA00022989"/>
    </source>
</evidence>
<dbReference type="STRING" id="985895.M1ZMF5"/>
<keyword evidence="2 6" id="KW-0812">Transmembrane</keyword>
<keyword evidence="9" id="KW-1185">Reference proteome</keyword>
<dbReference type="InterPro" id="IPR029071">
    <property type="entry name" value="Ubiquitin-like_domsf"/>
</dbReference>
<feature type="region of interest" description="Disordered" evidence="5">
    <location>
        <begin position="240"/>
        <end position="323"/>
    </location>
</feature>
<dbReference type="EMBL" id="FP929136">
    <property type="protein sequence ID" value="CCT61133.1"/>
    <property type="molecule type" value="Genomic_DNA"/>
</dbReference>
<keyword evidence="3 6" id="KW-1133">Transmembrane helix</keyword>
<feature type="region of interest" description="Disordered" evidence="5">
    <location>
        <begin position="474"/>
        <end position="504"/>
    </location>
</feature>
<feature type="domain" description="Ubiquitin-like" evidence="7">
    <location>
        <begin position="158"/>
        <end position="223"/>
    </location>
</feature>